<feature type="compositionally biased region" description="Low complexity" evidence="1">
    <location>
        <begin position="9"/>
        <end position="24"/>
    </location>
</feature>
<reference evidence="2 3" key="1">
    <citation type="submission" date="2019-06" db="EMBL/GenBank/DDBJ databases">
        <authorList>
            <person name="Broberg M."/>
        </authorList>
    </citation>
    <scope>NUCLEOTIDE SEQUENCE [LARGE SCALE GENOMIC DNA]</scope>
</reference>
<evidence type="ECO:0000256" key="1">
    <source>
        <dbReference type="SAM" id="MobiDB-lite"/>
    </source>
</evidence>
<comment type="caution">
    <text evidence="2">The sequence shown here is derived from an EMBL/GenBank/DDBJ whole genome shotgun (WGS) entry which is preliminary data.</text>
</comment>
<feature type="compositionally biased region" description="Polar residues" evidence="1">
    <location>
        <begin position="83"/>
        <end position="95"/>
    </location>
</feature>
<evidence type="ECO:0008006" key="4">
    <source>
        <dbReference type="Google" id="ProtNLM"/>
    </source>
</evidence>
<evidence type="ECO:0000313" key="2">
    <source>
        <dbReference type="EMBL" id="VUC35781.1"/>
    </source>
</evidence>
<organism evidence="2 3">
    <name type="scientific">Bionectria ochroleuca</name>
    <name type="common">Gliocladium roseum</name>
    <dbReference type="NCBI Taxonomy" id="29856"/>
    <lineage>
        <taxon>Eukaryota</taxon>
        <taxon>Fungi</taxon>
        <taxon>Dikarya</taxon>
        <taxon>Ascomycota</taxon>
        <taxon>Pezizomycotina</taxon>
        <taxon>Sordariomycetes</taxon>
        <taxon>Hypocreomycetidae</taxon>
        <taxon>Hypocreales</taxon>
        <taxon>Bionectriaceae</taxon>
        <taxon>Clonostachys</taxon>
    </lineage>
</organism>
<accession>A0ABY6UYP0</accession>
<proteinExistence type="predicted"/>
<name>A0ABY6UYP0_BIOOC</name>
<feature type="region of interest" description="Disordered" evidence="1">
    <location>
        <begin position="74"/>
        <end position="95"/>
    </location>
</feature>
<protein>
    <recommendedName>
        <fullName evidence="4">IBR domain-containing protein</fullName>
    </recommendedName>
</protein>
<sequence>MELKRKRSFSSTLSSPNSSLSSSPPHDRAMMLSMITSPLLHSRTMKRFRNSRPSEEEVHQRTLGLLYSAQQNPAMVPEPAPESLSSNNTSGRQQQSLHRFWNINSRPSASIETMAMATHNGSSPSACEDCGAGLWVSGQEDGMDIDSAGLDDDTACGACGKHVCFSCSVSNLGEQKRCLQCAEPRPTRTG</sequence>
<dbReference type="Proteomes" id="UP000766486">
    <property type="component" value="Unassembled WGS sequence"/>
</dbReference>
<gene>
    <name evidence="2" type="ORF">CLO192961_LOCUS427542</name>
</gene>
<dbReference type="EMBL" id="CABFNS010000922">
    <property type="protein sequence ID" value="VUC35781.1"/>
    <property type="molecule type" value="Genomic_DNA"/>
</dbReference>
<keyword evidence="3" id="KW-1185">Reference proteome</keyword>
<evidence type="ECO:0000313" key="3">
    <source>
        <dbReference type="Proteomes" id="UP000766486"/>
    </source>
</evidence>
<feature type="region of interest" description="Disordered" evidence="1">
    <location>
        <begin position="1"/>
        <end position="29"/>
    </location>
</feature>